<evidence type="ECO:0000313" key="3">
    <source>
        <dbReference type="EMBL" id="PRQ32481.1"/>
    </source>
</evidence>
<feature type="domain" description="Pseudouridine synthase RsuA/RluA-like" evidence="2">
    <location>
        <begin position="74"/>
        <end position="170"/>
    </location>
</feature>
<dbReference type="Gramene" id="PRQ32481">
    <property type="protein sequence ID" value="PRQ32481"/>
    <property type="gene ID" value="RchiOBHm_Chr5g0046841"/>
</dbReference>
<dbReference type="EMBL" id="PDCK01000043">
    <property type="protein sequence ID" value="PRQ32481.1"/>
    <property type="molecule type" value="Genomic_DNA"/>
</dbReference>
<evidence type="ECO:0000259" key="2">
    <source>
        <dbReference type="Pfam" id="PF00849"/>
    </source>
</evidence>
<dbReference type="GO" id="GO:0003723">
    <property type="term" value="F:RNA binding"/>
    <property type="evidence" value="ECO:0007669"/>
    <property type="project" value="InterPro"/>
</dbReference>
<dbReference type="Gene3D" id="3.30.2350.10">
    <property type="entry name" value="Pseudouridine synthase"/>
    <property type="match status" value="1"/>
</dbReference>
<organism evidence="3 4">
    <name type="scientific">Rosa chinensis</name>
    <name type="common">China rose</name>
    <dbReference type="NCBI Taxonomy" id="74649"/>
    <lineage>
        <taxon>Eukaryota</taxon>
        <taxon>Viridiplantae</taxon>
        <taxon>Streptophyta</taxon>
        <taxon>Embryophyta</taxon>
        <taxon>Tracheophyta</taxon>
        <taxon>Spermatophyta</taxon>
        <taxon>Magnoliopsida</taxon>
        <taxon>eudicotyledons</taxon>
        <taxon>Gunneridae</taxon>
        <taxon>Pentapetalae</taxon>
        <taxon>rosids</taxon>
        <taxon>fabids</taxon>
        <taxon>Rosales</taxon>
        <taxon>Rosaceae</taxon>
        <taxon>Rosoideae</taxon>
        <taxon>Rosoideae incertae sedis</taxon>
        <taxon>Rosa</taxon>
    </lineage>
</organism>
<evidence type="ECO:0000313" key="4">
    <source>
        <dbReference type="Proteomes" id="UP000238479"/>
    </source>
</evidence>
<keyword evidence="4" id="KW-1185">Reference proteome</keyword>
<dbReference type="InterPro" id="IPR020103">
    <property type="entry name" value="PsdUridine_synth_cat_dom_sf"/>
</dbReference>
<dbReference type="EC" id="5.4.99.26" evidence="3"/>
<dbReference type="STRING" id="74649.A0A2P6QE95"/>
<dbReference type="Pfam" id="PF00849">
    <property type="entry name" value="PseudoU_synth_2"/>
    <property type="match status" value="1"/>
</dbReference>
<accession>A0A2P6QE95</accession>
<protein>
    <submittedName>
        <fullName evidence="3">Putative tRNA pseudouridine(65) synthase</fullName>
        <ecNumber evidence="3">5.4.99.26</ecNumber>
    </submittedName>
</protein>
<dbReference type="GO" id="GO:0000455">
    <property type="term" value="P:enzyme-directed rRNA pseudouridine synthesis"/>
    <property type="evidence" value="ECO:0007669"/>
    <property type="project" value="TreeGrafter"/>
</dbReference>
<dbReference type="GO" id="GO:0160149">
    <property type="term" value="F:tRNA pseudouridine(65) synthase activity"/>
    <property type="evidence" value="ECO:0007669"/>
    <property type="project" value="UniProtKB-EC"/>
</dbReference>
<comment type="catalytic activity">
    <reaction evidence="1">
        <text>a uridine in RNA = a pseudouridine in RNA</text>
        <dbReference type="Rhea" id="RHEA:48348"/>
        <dbReference type="Rhea" id="RHEA-COMP:12068"/>
        <dbReference type="Rhea" id="RHEA-COMP:12069"/>
        <dbReference type="ChEBI" id="CHEBI:65314"/>
        <dbReference type="ChEBI" id="CHEBI:65315"/>
    </reaction>
</comment>
<sequence length="223" mass="25096">MRSSTRLDSALFQLTPTRTSNHCFVGLQITVDGEVIRDSNTILRVGSQLVYHRLPWREPDAPYLLEVLYEDDDMLALNKPGGLQVLPGGLFQQHIVLTQLLWRQTQKIHHLACQKSHLVHVHRLGRGTSGILLGAKINHAKKQLAAYFADGTSHIGDDRKISKIYRALGTGILCEEEVILSHETLKFVCDYVFMCNLNVGISETISVPCFYSFFDLESCILGF</sequence>
<dbReference type="PANTHER" id="PTHR21600">
    <property type="entry name" value="MITOCHONDRIAL RNA PSEUDOURIDINE SYNTHASE"/>
    <property type="match status" value="1"/>
</dbReference>
<dbReference type="InterPro" id="IPR050188">
    <property type="entry name" value="RluA_PseudoU_synthase"/>
</dbReference>
<gene>
    <name evidence="3" type="ORF">RchiOBHm_Chr5g0046841</name>
</gene>
<reference evidence="3 4" key="1">
    <citation type="journal article" date="2018" name="Nat. Genet.">
        <title>The Rosa genome provides new insights in the design of modern roses.</title>
        <authorList>
            <person name="Bendahmane M."/>
        </authorList>
    </citation>
    <scope>NUCLEOTIDE SEQUENCE [LARGE SCALE GENOMIC DNA]</scope>
    <source>
        <strain evidence="4">cv. Old Blush</strain>
    </source>
</reference>
<dbReference type="Proteomes" id="UP000238479">
    <property type="component" value="Chromosome 5"/>
</dbReference>
<keyword evidence="3" id="KW-0413">Isomerase</keyword>
<comment type="caution">
    <text evidence="3">The sequence shown here is derived from an EMBL/GenBank/DDBJ whole genome shotgun (WGS) entry which is preliminary data.</text>
</comment>
<dbReference type="PANTHER" id="PTHR21600:SF88">
    <property type="entry name" value="RNA PSEUDOURIDINE SYNTHASE 5"/>
    <property type="match status" value="1"/>
</dbReference>
<evidence type="ECO:0000256" key="1">
    <source>
        <dbReference type="ARBA" id="ARBA00000073"/>
    </source>
</evidence>
<dbReference type="AlphaFoldDB" id="A0A2P6QE95"/>
<dbReference type="InterPro" id="IPR006145">
    <property type="entry name" value="PsdUridine_synth_RsuA/RluA"/>
</dbReference>
<dbReference type="PROSITE" id="PS01129">
    <property type="entry name" value="PSI_RLU"/>
    <property type="match status" value="1"/>
</dbReference>
<proteinExistence type="predicted"/>
<name>A0A2P6QE95_ROSCH</name>
<dbReference type="SUPFAM" id="SSF55120">
    <property type="entry name" value="Pseudouridine synthase"/>
    <property type="match status" value="1"/>
</dbReference>
<dbReference type="InterPro" id="IPR006224">
    <property type="entry name" value="PsdUridine_synth_RluA-like_CS"/>
</dbReference>